<dbReference type="SUPFAM" id="SSF55729">
    <property type="entry name" value="Acyl-CoA N-acyltransferases (Nat)"/>
    <property type="match status" value="1"/>
</dbReference>
<dbReference type="OrthoDB" id="9792240at2"/>
<name>A0A5C5UYL2_9PLAN</name>
<organism evidence="2 3">
    <name type="scientific">Thalassoglobus neptunius</name>
    <dbReference type="NCBI Taxonomy" id="1938619"/>
    <lineage>
        <taxon>Bacteria</taxon>
        <taxon>Pseudomonadati</taxon>
        <taxon>Planctomycetota</taxon>
        <taxon>Planctomycetia</taxon>
        <taxon>Planctomycetales</taxon>
        <taxon>Planctomycetaceae</taxon>
        <taxon>Thalassoglobus</taxon>
    </lineage>
</organism>
<reference evidence="2 3" key="1">
    <citation type="submission" date="2019-02" db="EMBL/GenBank/DDBJ databases">
        <title>Deep-cultivation of Planctomycetes and their phenomic and genomic characterization uncovers novel biology.</title>
        <authorList>
            <person name="Wiegand S."/>
            <person name="Jogler M."/>
            <person name="Boedeker C."/>
            <person name="Pinto D."/>
            <person name="Vollmers J."/>
            <person name="Rivas-Marin E."/>
            <person name="Kohn T."/>
            <person name="Peeters S.H."/>
            <person name="Heuer A."/>
            <person name="Rast P."/>
            <person name="Oberbeckmann S."/>
            <person name="Bunk B."/>
            <person name="Jeske O."/>
            <person name="Meyerdierks A."/>
            <person name="Storesund J.E."/>
            <person name="Kallscheuer N."/>
            <person name="Luecker S."/>
            <person name="Lage O.M."/>
            <person name="Pohl T."/>
            <person name="Merkel B.J."/>
            <person name="Hornburger P."/>
            <person name="Mueller R.-W."/>
            <person name="Bruemmer F."/>
            <person name="Labrenz M."/>
            <person name="Spormann A.M."/>
            <person name="Op Den Camp H."/>
            <person name="Overmann J."/>
            <person name="Amann R."/>
            <person name="Jetten M.S.M."/>
            <person name="Mascher T."/>
            <person name="Medema M.H."/>
            <person name="Devos D.P."/>
            <person name="Kaster A.-K."/>
            <person name="Ovreas L."/>
            <person name="Rohde M."/>
            <person name="Galperin M.Y."/>
            <person name="Jogler C."/>
        </authorList>
    </citation>
    <scope>NUCLEOTIDE SEQUENCE [LARGE SCALE GENOMIC DNA]</scope>
    <source>
        <strain evidence="2 3">KOR42</strain>
    </source>
</reference>
<evidence type="ECO:0000259" key="1">
    <source>
        <dbReference type="PROSITE" id="PS51186"/>
    </source>
</evidence>
<dbReference type="GO" id="GO:0016747">
    <property type="term" value="F:acyltransferase activity, transferring groups other than amino-acyl groups"/>
    <property type="evidence" value="ECO:0007669"/>
    <property type="project" value="InterPro"/>
</dbReference>
<protein>
    <recommendedName>
        <fullName evidence="1">N-acetyltransferase domain-containing protein</fullName>
    </recommendedName>
</protein>
<dbReference type="EMBL" id="SIHI01000102">
    <property type="protein sequence ID" value="TWT30535.1"/>
    <property type="molecule type" value="Genomic_DNA"/>
</dbReference>
<comment type="caution">
    <text evidence="2">The sequence shown here is derived from an EMBL/GenBank/DDBJ whole genome shotgun (WGS) entry which is preliminary data.</text>
</comment>
<evidence type="ECO:0000313" key="3">
    <source>
        <dbReference type="Proteomes" id="UP000317243"/>
    </source>
</evidence>
<dbReference type="RefSeq" id="WP_146512657.1">
    <property type="nucleotide sequence ID" value="NZ_SIHI01000102.1"/>
</dbReference>
<proteinExistence type="predicted"/>
<dbReference type="InterPro" id="IPR016181">
    <property type="entry name" value="Acyl_CoA_acyltransferase"/>
</dbReference>
<feature type="domain" description="N-acetyltransferase" evidence="1">
    <location>
        <begin position="1"/>
        <end position="135"/>
    </location>
</feature>
<dbReference type="InterPro" id="IPR000182">
    <property type="entry name" value="GNAT_dom"/>
</dbReference>
<dbReference type="PROSITE" id="PS51186">
    <property type="entry name" value="GNAT"/>
    <property type="match status" value="1"/>
</dbReference>
<dbReference type="Proteomes" id="UP000317243">
    <property type="component" value="Unassembled WGS sequence"/>
</dbReference>
<dbReference type="CDD" id="cd04301">
    <property type="entry name" value="NAT_SF"/>
    <property type="match status" value="1"/>
</dbReference>
<dbReference type="Pfam" id="PF00583">
    <property type="entry name" value="Acetyltransf_1"/>
    <property type="match status" value="1"/>
</dbReference>
<gene>
    <name evidence="2" type="ORF">KOR42_54430</name>
</gene>
<dbReference type="Gene3D" id="3.40.630.30">
    <property type="match status" value="1"/>
</dbReference>
<accession>A0A5C5UYL2</accession>
<evidence type="ECO:0000313" key="2">
    <source>
        <dbReference type="EMBL" id="TWT30535.1"/>
    </source>
</evidence>
<keyword evidence="3" id="KW-1185">Reference proteome</keyword>
<sequence length="162" mass="17868">MYRTYGNTYFNEDVYYPARIAAENARGTVLSFVAVDENGHIAGHYALERNQKGPVAEGGQAVVDPAHRGRGLLDRMKKAALEEAARLNLIVWYADAVTVHTFTQKSNAAHGGHLTAVDLAISPKKEHFDAASDQAQRVTCLLFFHWLTAPFRGQFSSPPIIN</sequence>
<dbReference type="AlphaFoldDB" id="A0A5C5UYL2"/>